<dbReference type="CDD" id="cd00093">
    <property type="entry name" value="HTH_XRE"/>
    <property type="match status" value="1"/>
</dbReference>
<accession>A0A3R5UZC7</accession>
<feature type="domain" description="HTH cro/C1-type" evidence="1">
    <location>
        <begin position="7"/>
        <end position="60"/>
    </location>
</feature>
<dbReference type="OrthoDB" id="9813946at2"/>
<gene>
    <name evidence="2" type="ORF">EP073_12355</name>
</gene>
<dbReference type="Gene3D" id="1.10.260.40">
    <property type="entry name" value="lambda repressor-like DNA-binding domains"/>
    <property type="match status" value="1"/>
</dbReference>
<dbReference type="SUPFAM" id="SSF47413">
    <property type="entry name" value="lambda repressor-like DNA-binding domains"/>
    <property type="match status" value="1"/>
</dbReference>
<dbReference type="PROSITE" id="PS50943">
    <property type="entry name" value="HTH_CROC1"/>
    <property type="match status" value="1"/>
</dbReference>
<dbReference type="KEGG" id="gtl:EP073_12355"/>
<keyword evidence="3" id="KW-1185">Reference proteome</keyword>
<dbReference type="Proteomes" id="UP000287502">
    <property type="component" value="Chromosome"/>
</dbReference>
<proteinExistence type="predicted"/>
<name>A0A3R5UZC7_9BACT</name>
<evidence type="ECO:0000313" key="3">
    <source>
        <dbReference type="Proteomes" id="UP000287502"/>
    </source>
</evidence>
<dbReference type="InterPro" id="IPR001387">
    <property type="entry name" value="Cro/C1-type_HTH"/>
</dbReference>
<dbReference type="Pfam" id="PF01381">
    <property type="entry name" value="HTH_3"/>
    <property type="match status" value="1"/>
</dbReference>
<dbReference type="InterPro" id="IPR010982">
    <property type="entry name" value="Lambda_DNA-bd_dom_sf"/>
</dbReference>
<dbReference type="AlphaFoldDB" id="A0A3R5UZC7"/>
<evidence type="ECO:0000313" key="2">
    <source>
        <dbReference type="EMBL" id="QAR34168.1"/>
    </source>
</evidence>
<dbReference type="GO" id="GO:0003677">
    <property type="term" value="F:DNA binding"/>
    <property type="evidence" value="ECO:0007669"/>
    <property type="project" value="InterPro"/>
</dbReference>
<protein>
    <submittedName>
        <fullName evidence="2">XRE family transcriptional regulator</fullName>
    </submittedName>
</protein>
<sequence length="126" mass="14377">MDLAERLKTLRRHFKISQSDIGDILSVRQQAVSHYEKSGNIDAAKLEVLADHFGLDIKFFYEKAPLEYYLNSNRQTVHLLSSDSGGCVPVGWEPLLERICGLRHTHIKNIEKILTPLVEIFEGSKE</sequence>
<evidence type="ECO:0000259" key="1">
    <source>
        <dbReference type="PROSITE" id="PS50943"/>
    </source>
</evidence>
<dbReference type="EMBL" id="CP035108">
    <property type="protein sequence ID" value="QAR34168.1"/>
    <property type="molecule type" value="Genomic_DNA"/>
</dbReference>
<dbReference type="RefSeq" id="WP_128467473.1">
    <property type="nucleotide sequence ID" value="NZ_CP035108.1"/>
</dbReference>
<dbReference type="SMART" id="SM00530">
    <property type="entry name" value="HTH_XRE"/>
    <property type="match status" value="1"/>
</dbReference>
<organism evidence="2 3">
    <name type="scientific">Geovibrio thiophilus</name>
    <dbReference type="NCBI Taxonomy" id="139438"/>
    <lineage>
        <taxon>Bacteria</taxon>
        <taxon>Pseudomonadati</taxon>
        <taxon>Deferribacterota</taxon>
        <taxon>Deferribacteres</taxon>
        <taxon>Deferribacterales</taxon>
        <taxon>Geovibrionaceae</taxon>
        <taxon>Geovibrio</taxon>
    </lineage>
</organism>
<reference evidence="2 3" key="1">
    <citation type="submission" date="2019-01" db="EMBL/GenBank/DDBJ databases">
        <title>Geovibrio thiophilus DSM 11263, complete genome.</title>
        <authorList>
            <person name="Spring S."/>
            <person name="Bunk B."/>
            <person name="Sproer C."/>
        </authorList>
    </citation>
    <scope>NUCLEOTIDE SEQUENCE [LARGE SCALE GENOMIC DNA]</scope>
    <source>
        <strain evidence="2 3">DSM 11263</strain>
    </source>
</reference>